<keyword evidence="13" id="KW-1185">Reference proteome</keyword>
<dbReference type="GO" id="GO:0042626">
    <property type="term" value="F:ATPase-coupled transmembrane transporter activity"/>
    <property type="evidence" value="ECO:0007669"/>
    <property type="project" value="TreeGrafter"/>
</dbReference>
<organism evidence="12 13">
    <name type="scientific">Methanolobus profundi</name>
    <dbReference type="NCBI Taxonomy" id="487685"/>
    <lineage>
        <taxon>Archaea</taxon>
        <taxon>Methanobacteriati</taxon>
        <taxon>Methanobacteriota</taxon>
        <taxon>Stenosarchaea group</taxon>
        <taxon>Methanomicrobia</taxon>
        <taxon>Methanosarcinales</taxon>
        <taxon>Methanosarcinaceae</taxon>
        <taxon>Methanolobus</taxon>
    </lineage>
</organism>
<evidence type="ECO:0000313" key="12">
    <source>
        <dbReference type="EMBL" id="SFM66518.1"/>
    </source>
</evidence>
<dbReference type="InterPro" id="IPR017871">
    <property type="entry name" value="ABC_transporter-like_CS"/>
</dbReference>
<evidence type="ECO:0000256" key="8">
    <source>
        <dbReference type="ARBA" id="ARBA00023136"/>
    </source>
</evidence>
<evidence type="ECO:0000256" key="9">
    <source>
        <dbReference type="ARBA" id="ARBA00025157"/>
    </source>
</evidence>
<evidence type="ECO:0000256" key="10">
    <source>
        <dbReference type="RuleBase" id="RU364103"/>
    </source>
</evidence>
<dbReference type="Proteomes" id="UP000198535">
    <property type="component" value="Unassembled WGS sequence"/>
</dbReference>
<comment type="function">
    <text evidence="10">Part of an ABC transporter complex. Responsible for energy coupling to the transport system.</text>
</comment>
<dbReference type="GO" id="GO:0043190">
    <property type="term" value="C:ATP-binding cassette (ABC) transporter complex"/>
    <property type="evidence" value="ECO:0007669"/>
    <property type="project" value="TreeGrafter"/>
</dbReference>
<protein>
    <recommendedName>
        <fullName evidence="10">ABC transporter ATP-binding protein</fullName>
    </recommendedName>
</protein>
<dbReference type="OrthoDB" id="18209at2157"/>
<dbReference type="GO" id="GO:0006824">
    <property type="term" value="P:cobalt ion transport"/>
    <property type="evidence" value="ECO:0007669"/>
    <property type="project" value="InterPro"/>
</dbReference>
<dbReference type="AlphaFoldDB" id="A0A1I4SPS6"/>
<dbReference type="Gene3D" id="3.40.50.300">
    <property type="entry name" value="P-loop containing nucleotide triphosphate hydrolases"/>
    <property type="match status" value="1"/>
</dbReference>
<accession>A0A1I4SPS6</accession>
<sequence>MKKLPVKNRLFGRLRYLYVTTMTEKPIVQLKGVSYFYASSKTKALDNIDLDIYAGKKIAILGANGAGKSTLFKHLNGILKPAAGDILVKGEPISKKNIRTVRQTVGIVFQNPDDQILAPTIEQDVAFGPINMGLDEEEVEKRVKKALELVNLSGFEERSPHHLSGGQKKLVAIAGVLAMQPEVVVLDEPTAGLDPLSAENIMKIIDGMNKKFGITVILSTHDVDIVPLFADIVYIMHHGRIEASGTAREIFKKHEVLENAHLRMPRIAEVFELLQESGMDADIMITPHDARDEIIRLVDNRK</sequence>
<comment type="subcellular location">
    <subcellularLocation>
        <location evidence="1 10">Cell membrane</location>
        <topology evidence="1 10">Peripheral membrane protein</topology>
    </subcellularLocation>
</comment>
<keyword evidence="4 10" id="KW-1003">Cell membrane</keyword>
<dbReference type="STRING" id="487685.SAMN04488696_1951"/>
<dbReference type="GO" id="GO:0005524">
    <property type="term" value="F:ATP binding"/>
    <property type="evidence" value="ECO:0007669"/>
    <property type="project" value="UniProtKB-UniRule"/>
</dbReference>
<dbReference type="NCBIfam" id="TIGR01166">
    <property type="entry name" value="cbiO"/>
    <property type="match status" value="1"/>
</dbReference>
<dbReference type="CDD" id="cd03225">
    <property type="entry name" value="ABC_cobalt_CbiO_domain1"/>
    <property type="match status" value="1"/>
</dbReference>
<dbReference type="InterPro" id="IPR027417">
    <property type="entry name" value="P-loop_NTPase"/>
</dbReference>
<dbReference type="SMART" id="SM00382">
    <property type="entry name" value="AAA"/>
    <property type="match status" value="1"/>
</dbReference>
<dbReference type="GO" id="GO:0016887">
    <property type="term" value="F:ATP hydrolysis activity"/>
    <property type="evidence" value="ECO:0007669"/>
    <property type="project" value="InterPro"/>
</dbReference>
<evidence type="ECO:0000256" key="5">
    <source>
        <dbReference type="ARBA" id="ARBA00022741"/>
    </source>
</evidence>
<comment type="similarity">
    <text evidence="2 10">Belongs to the ABC transporter superfamily.</text>
</comment>
<gene>
    <name evidence="12" type="ORF">SAMN04488696_1951</name>
</gene>
<dbReference type="InterPro" id="IPR005876">
    <property type="entry name" value="Co_trans_ATP-bd"/>
</dbReference>
<dbReference type="InterPro" id="IPR015856">
    <property type="entry name" value="ABC_transpr_CbiO/EcfA_su"/>
</dbReference>
<evidence type="ECO:0000256" key="3">
    <source>
        <dbReference type="ARBA" id="ARBA00022448"/>
    </source>
</evidence>
<name>A0A1I4SPS6_9EURY</name>
<dbReference type="InterPro" id="IPR003593">
    <property type="entry name" value="AAA+_ATPase"/>
</dbReference>
<dbReference type="PROSITE" id="PS50893">
    <property type="entry name" value="ABC_TRANSPORTER_2"/>
    <property type="match status" value="1"/>
</dbReference>
<keyword evidence="3 10" id="KW-0813">Transport</keyword>
<dbReference type="EMBL" id="FOUJ01000004">
    <property type="protein sequence ID" value="SFM66518.1"/>
    <property type="molecule type" value="Genomic_DNA"/>
</dbReference>
<proteinExistence type="inferred from homology"/>
<evidence type="ECO:0000256" key="4">
    <source>
        <dbReference type="ARBA" id="ARBA00022475"/>
    </source>
</evidence>
<reference evidence="13" key="1">
    <citation type="submission" date="2016-10" db="EMBL/GenBank/DDBJ databases">
        <authorList>
            <person name="Varghese N."/>
            <person name="Submissions S."/>
        </authorList>
    </citation>
    <scope>NUCLEOTIDE SEQUENCE [LARGE SCALE GENOMIC DNA]</scope>
    <source>
        <strain evidence="13">Mob M</strain>
    </source>
</reference>
<dbReference type="PROSITE" id="PS00211">
    <property type="entry name" value="ABC_TRANSPORTER_1"/>
    <property type="match status" value="1"/>
</dbReference>
<evidence type="ECO:0000256" key="1">
    <source>
        <dbReference type="ARBA" id="ARBA00004202"/>
    </source>
</evidence>
<dbReference type="SUPFAM" id="SSF52540">
    <property type="entry name" value="P-loop containing nucleoside triphosphate hydrolases"/>
    <property type="match status" value="1"/>
</dbReference>
<dbReference type="InterPro" id="IPR050095">
    <property type="entry name" value="ECF_ABC_transporter_ATP-bd"/>
</dbReference>
<keyword evidence="6 10" id="KW-0067">ATP-binding</keyword>
<evidence type="ECO:0000256" key="2">
    <source>
        <dbReference type="ARBA" id="ARBA00005417"/>
    </source>
</evidence>
<keyword evidence="8 10" id="KW-0472">Membrane</keyword>
<feature type="domain" description="ABC transporter" evidence="11">
    <location>
        <begin position="28"/>
        <end position="263"/>
    </location>
</feature>
<dbReference type="PANTHER" id="PTHR43553">
    <property type="entry name" value="HEAVY METAL TRANSPORTER"/>
    <property type="match status" value="1"/>
</dbReference>
<comment type="function">
    <text evidence="9">Probably part of an ABC transporter complex. Responsible for energy coupling to the transport system.</text>
</comment>
<keyword evidence="5 10" id="KW-0547">Nucleotide-binding</keyword>
<evidence type="ECO:0000256" key="7">
    <source>
        <dbReference type="ARBA" id="ARBA00022967"/>
    </source>
</evidence>
<keyword evidence="7" id="KW-1278">Translocase</keyword>
<evidence type="ECO:0000259" key="11">
    <source>
        <dbReference type="PROSITE" id="PS50893"/>
    </source>
</evidence>
<evidence type="ECO:0000256" key="6">
    <source>
        <dbReference type="ARBA" id="ARBA00022840"/>
    </source>
</evidence>
<dbReference type="InterPro" id="IPR003439">
    <property type="entry name" value="ABC_transporter-like_ATP-bd"/>
</dbReference>
<dbReference type="PANTHER" id="PTHR43553:SF24">
    <property type="entry name" value="ENERGY-COUPLING FACTOR TRANSPORTER ATP-BINDING PROTEIN ECFA1"/>
    <property type="match status" value="1"/>
</dbReference>
<dbReference type="Pfam" id="PF00005">
    <property type="entry name" value="ABC_tran"/>
    <property type="match status" value="1"/>
</dbReference>
<evidence type="ECO:0000313" key="13">
    <source>
        <dbReference type="Proteomes" id="UP000198535"/>
    </source>
</evidence>
<dbReference type="FunFam" id="3.40.50.300:FF:000224">
    <property type="entry name" value="Energy-coupling factor transporter ATP-binding protein EcfA"/>
    <property type="match status" value="1"/>
</dbReference>